<comment type="caution">
    <text evidence="2">The sequence shown here is derived from an EMBL/GenBank/DDBJ whole genome shotgun (WGS) entry which is preliminary data.</text>
</comment>
<dbReference type="Gene3D" id="3.40.390.10">
    <property type="entry name" value="Collagenase (Catalytic Domain)"/>
    <property type="match status" value="1"/>
</dbReference>
<evidence type="ECO:0000256" key="1">
    <source>
        <dbReference type="SAM" id="SignalP"/>
    </source>
</evidence>
<proteinExistence type="predicted"/>
<protein>
    <recommendedName>
        <fullName evidence="4">Peptidase M10 metallopeptidase domain-containing protein</fullName>
    </recommendedName>
</protein>
<dbReference type="SUPFAM" id="SSF55486">
    <property type="entry name" value="Metalloproteases ('zincins'), catalytic domain"/>
    <property type="match status" value="1"/>
</dbReference>
<keyword evidence="1" id="KW-0732">Signal</keyword>
<dbReference type="AlphaFoldDB" id="A0A918M7T2"/>
<dbReference type="GO" id="GO:0008237">
    <property type="term" value="F:metallopeptidase activity"/>
    <property type="evidence" value="ECO:0007669"/>
    <property type="project" value="InterPro"/>
</dbReference>
<feature type="chain" id="PRO_5037448441" description="Peptidase M10 metallopeptidase domain-containing protein" evidence="1">
    <location>
        <begin position="33"/>
        <end position="249"/>
    </location>
</feature>
<dbReference type="RefSeq" id="WP_189554318.1">
    <property type="nucleotide sequence ID" value="NZ_BMTP01000020.1"/>
</dbReference>
<name>A0A918M7T2_9ACTN</name>
<organism evidence="2 3">
    <name type="scientific">Streptomyces lavendofoliae</name>
    <dbReference type="NCBI Taxonomy" id="67314"/>
    <lineage>
        <taxon>Bacteria</taxon>
        <taxon>Bacillati</taxon>
        <taxon>Actinomycetota</taxon>
        <taxon>Actinomycetes</taxon>
        <taxon>Kitasatosporales</taxon>
        <taxon>Streptomycetaceae</taxon>
        <taxon>Streptomyces</taxon>
    </lineage>
</organism>
<reference evidence="2" key="2">
    <citation type="submission" date="2020-09" db="EMBL/GenBank/DDBJ databases">
        <authorList>
            <person name="Sun Q."/>
            <person name="Ohkuma M."/>
        </authorList>
    </citation>
    <scope>NUCLEOTIDE SEQUENCE</scope>
    <source>
        <strain evidence="2">JCM 4391</strain>
    </source>
</reference>
<dbReference type="EMBL" id="BMTP01000020">
    <property type="protein sequence ID" value="GGU62330.1"/>
    <property type="molecule type" value="Genomic_DNA"/>
</dbReference>
<dbReference type="InterPro" id="IPR024079">
    <property type="entry name" value="MetalloPept_cat_dom_sf"/>
</dbReference>
<feature type="signal peptide" evidence="1">
    <location>
        <begin position="1"/>
        <end position="32"/>
    </location>
</feature>
<evidence type="ECO:0000313" key="2">
    <source>
        <dbReference type="EMBL" id="GGU62330.1"/>
    </source>
</evidence>
<accession>A0A918M7T2</accession>
<gene>
    <name evidence="2" type="ORF">GCM10010274_58880</name>
</gene>
<keyword evidence="3" id="KW-1185">Reference proteome</keyword>
<evidence type="ECO:0008006" key="4">
    <source>
        <dbReference type="Google" id="ProtNLM"/>
    </source>
</evidence>
<evidence type="ECO:0000313" key="3">
    <source>
        <dbReference type="Proteomes" id="UP000636661"/>
    </source>
</evidence>
<reference evidence="2" key="1">
    <citation type="journal article" date="2014" name="Int. J. Syst. Evol. Microbiol.">
        <title>Complete genome sequence of Corynebacterium casei LMG S-19264T (=DSM 44701T), isolated from a smear-ripened cheese.</title>
        <authorList>
            <consortium name="US DOE Joint Genome Institute (JGI-PGF)"/>
            <person name="Walter F."/>
            <person name="Albersmeier A."/>
            <person name="Kalinowski J."/>
            <person name="Ruckert C."/>
        </authorList>
    </citation>
    <scope>NUCLEOTIDE SEQUENCE</scope>
    <source>
        <strain evidence="2">JCM 4391</strain>
    </source>
</reference>
<sequence length="249" mass="27180">MPFLSRRIRLAGILTAVTAALTAVVAAPSPTAAVTTTPTYEGRGWRAWTERGIYSIADEPYTIAFADPAGQSVLTRYYQRIAAHFTEVTGIPMTVTTTLDLTPLGTCPARRRIVVHYSHQPTGARGMSEASPCYQISNGSAWGGHIEIDSEYWTQPAWFSSDPAKNDAYRTNTLAHELGHIMGLAHPNKDLDGDGTVEDHECVATATGTRPLMCFPRGGYYNSVDAGKFTPPFDQPGLQQLAANWYLRQ</sequence>
<dbReference type="Proteomes" id="UP000636661">
    <property type="component" value="Unassembled WGS sequence"/>
</dbReference>